<dbReference type="Pfam" id="PF22624">
    <property type="entry name" value="AASDHPPT_N"/>
    <property type="match status" value="1"/>
</dbReference>
<evidence type="ECO:0000256" key="2">
    <source>
        <dbReference type="ARBA" id="ARBA00022679"/>
    </source>
</evidence>
<dbReference type="GO" id="GO:0008897">
    <property type="term" value="F:holo-[acyl-carrier-protein] synthase activity"/>
    <property type="evidence" value="ECO:0007669"/>
    <property type="project" value="InterPro"/>
</dbReference>
<dbReference type="InterPro" id="IPR055066">
    <property type="entry name" value="AASDHPPT_N"/>
</dbReference>
<proteinExistence type="inferred from homology"/>
<reference evidence="5" key="1">
    <citation type="journal article" date="2014" name="FEBS Lett.">
        <title>Identification of a novel type of polyunsaturated fatty acid synthase involved in arachidonic acid biosynthesis.</title>
        <authorList>
            <person name="Ujihara T."/>
            <person name="Nagano M."/>
            <person name="Wada H."/>
            <person name="Mitsuhashi S."/>
        </authorList>
    </citation>
    <scope>NUCLEOTIDE SEQUENCE</scope>
    <source>
        <strain evidence="5">JCM 23201</strain>
    </source>
</reference>
<dbReference type="GO" id="GO:0000287">
    <property type="term" value="F:magnesium ion binding"/>
    <property type="evidence" value="ECO:0007669"/>
    <property type="project" value="InterPro"/>
</dbReference>
<protein>
    <submittedName>
        <fullName evidence="5">Polyunsaturated fatty acid synthase PfaE</fullName>
    </submittedName>
</protein>
<dbReference type="SUPFAM" id="SSF56214">
    <property type="entry name" value="4'-phosphopantetheinyl transferase"/>
    <property type="match status" value="2"/>
</dbReference>
<dbReference type="InterPro" id="IPR037143">
    <property type="entry name" value="4-PPantetheinyl_Trfase_dom_sf"/>
</dbReference>
<name>A0A089ZWZ2_9BACT</name>
<feature type="domain" description="4'-phosphopantetheinyl transferase" evidence="3">
    <location>
        <begin position="102"/>
        <end position="189"/>
    </location>
</feature>
<keyword evidence="2" id="KW-0808">Transferase</keyword>
<dbReference type="InterPro" id="IPR008278">
    <property type="entry name" value="4-PPantetheinyl_Trfase_dom"/>
</dbReference>
<evidence type="ECO:0000259" key="4">
    <source>
        <dbReference type="Pfam" id="PF22624"/>
    </source>
</evidence>
<gene>
    <name evidence="5" type="primary">pfaE</name>
</gene>
<evidence type="ECO:0000256" key="1">
    <source>
        <dbReference type="ARBA" id="ARBA00010990"/>
    </source>
</evidence>
<organism evidence="5">
    <name type="scientific">Aureispira marina</name>
    <dbReference type="NCBI Taxonomy" id="365033"/>
    <lineage>
        <taxon>Bacteria</taxon>
        <taxon>Pseudomonadati</taxon>
        <taxon>Bacteroidota</taxon>
        <taxon>Saprospiria</taxon>
        <taxon>Saprospirales</taxon>
        <taxon>Saprospiraceae</taxon>
        <taxon>Aureispira</taxon>
    </lineage>
</organism>
<dbReference type="Gene3D" id="3.90.470.20">
    <property type="entry name" value="4'-phosphopantetheinyl transferase domain"/>
    <property type="match status" value="2"/>
</dbReference>
<evidence type="ECO:0000259" key="3">
    <source>
        <dbReference type="Pfam" id="PF01648"/>
    </source>
</evidence>
<dbReference type="PANTHER" id="PTHR12215:SF10">
    <property type="entry name" value="L-AMINOADIPATE-SEMIALDEHYDE DEHYDROGENASE-PHOSPHOPANTETHEINYL TRANSFERASE"/>
    <property type="match status" value="1"/>
</dbReference>
<sequence>MLHLLYINSAVVQATYTLTELLLLLPDSVKERTLRYQQPQDAYNFVLGRLLLQQALLEKGGAAEELEAIQYSSNQKPWLPSLNFNISHSQEWVACAFSSEQAVGLDIEVPRPLKKTHFRHCFSLKEWDEITADVGMHTFYQYWTAKEAVLKAQGLDLGHLLDMTIVDLKEVYVKLPQENQITRWQLQHFSLDNSPAYACLCAKFVKDFSINLLDVDSLF</sequence>
<dbReference type="InterPro" id="IPR050559">
    <property type="entry name" value="P-Pant_transferase_sf"/>
</dbReference>
<dbReference type="GO" id="GO:0005829">
    <property type="term" value="C:cytosol"/>
    <property type="evidence" value="ECO:0007669"/>
    <property type="project" value="TreeGrafter"/>
</dbReference>
<feature type="domain" description="4'-phosphopantetheinyl transferase N-terminal" evidence="4">
    <location>
        <begin position="20"/>
        <end position="96"/>
    </location>
</feature>
<dbReference type="PANTHER" id="PTHR12215">
    <property type="entry name" value="PHOSPHOPANTETHEINE TRANSFERASE"/>
    <property type="match status" value="1"/>
</dbReference>
<accession>A0A089ZWZ2</accession>
<dbReference type="EMBL" id="AB980240">
    <property type="protein sequence ID" value="BAP47693.1"/>
    <property type="molecule type" value="Genomic_DNA"/>
</dbReference>
<dbReference type="GO" id="GO:0019878">
    <property type="term" value="P:lysine biosynthetic process via aminoadipic acid"/>
    <property type="evidence" value="ECO:0007669"/>
    <property type="project" value="TreeGrafter"/>
</dbReference>
<dbReference type="AlphaFoldDB" id="A0A089ZWZ2"/>
<evidence type="ECO:0000313" key="5">
    <source>
        <dbReference type="EMBL" id="BAP47693.1"/>
    </source>
</evidence>
<comment type="similarity">
    <text evidence="1">Belongs to the P-Pant transferase superfamily. Gsp/Sfp/HetI/AcpT family.</text>
</comment>
<dbReference type="Pfam" id="PF01648">
    <property type="entry name" value="ACPS"/>
    <property type="match status" value="1"/>
</dbReference>